<gene>
    <name evidence="1" type="ORF">ERS008529_04172</name>
    <name evidence="2" type="ORF">ERS137968_03324</name>
</gene>
<dbReference type="SUPFAM" id="SSF52058">
    <property type="entry name" value="L domain-like"/>
    <property type="match status" value="1"/>
</dbReference>
<dbReference type="Proteomes" id="UP000044625">
    <property type="component" value="Unassembled WGS sequence"/>
</dbReference>
<dbReference type="EMBL" id="CWJL01000019">
    <property type="protein sequence ID" value="CRY68223.1"/>
    <property type="molecule type" value="Genomic_DNA"/>
</dbReference>
<sequence>MSMQIPEINSSMDLLRNIIWQYDGTEEIQTLMQKKEEWYNKAHTDFWHNWFTDVFDLRTANDFGLSVWALILGVNLFIPECPNVTLTTEQKRLVCRLRYYQLITRCTIPEVNGIMMDMFATENGKAYALDPNDMSSIMYVFTEQPASAVALILTKYDLLPRPATVGLKFRVIRYIPFGFGIHYQNFENAGFWDGGELINYSWRINLFFDNDNGVLHGQIASSDSTIDLSGIDVTLYYTKSTGEAFTREVTTTTGGLFTDLVSRSGIYAVIAKTQIFTPTCTIDDVASRNYTFTYVINGAEVMIKIYNPDAPLFNLTDSSEVITIDFGDGVDSEDYRVDAQGFVYATRPLLVGTVYRITIKRSNSCVFYHPSLTFENKVTEIIYVSGGRQSMTNAFRYCNELALIQAGAFDYLPNVTTFNYAFNGCSQLQLIPDDLFKHCPRVVNFGYLFLSCESLLYIPAGLFDDNPLVTTFQFAFRYCTLLKEIPTGLFDNNTFVTSFQVVFGSCTALLTVPYGLFDKSPAATVFENVFRECSLVTSDINDIFPLEKYSAIKDLWYAFNGCSKMSGSGLVFIAKVPNVTDNTKTFTGAISLSDYSQIPTSWR</sequence>
<dbReference type="Proteomes" id="UP000045840">
    <property type="component" value="Unassembled WGS sequence"/>
</dbReference>
<dbReference type="Pfam" id="PF11041">
    <property type="entry name" value="Phage_Wedge1"/>
    <property type="match status" value="2"/>
</dbReference>
<dbReference type="Gene3D" id="3.80.10.10">
    <property type="entry name" value="Ribonuclease Inhibitor"/>
    <property type="match status" value="1"/>
</dbReference>
<keyword evidence="3" id="KW-1185">Reference proteome</keyword>
<protein>
    <submittedName>
        <fullName evidence="1">Protein of uncharacterized function (DUF2612)</fullName>
    </submittedName>
</protein>
<evidence type="ECO:0000313" key="4">
    <source>
        <dbReference type="Proteomes" id="UP000045840"/>
    </source>
</evidence>
<reference evidence="1" key="3">
    <citation type="submission" date="2015-03" db="EMBL/GenBank/DDBJ databases">
        <authorList>
            <person name="Murphy D."/>
        </authorList>
    </citation>
    <scope>NUCLEOTIDE SEQUENCE [LARGE SCALE GENOMIC DNA]</scope>
    <source>
        <strain evidence="1">A125KOH2</strain>
    </source>
</reference>
<dbReference type="STRING" id="1288385.ERS137968_03324"/>
<evidence type="ECO:0000313" key="1">
    <source>
        <dbReference type="EMBL" id="CNI48651.1"/>
    </source>
</evidence>
<accession>A0A0T9R7G2</accession>
<organism evidence="1 4">
    <name type="scientific">Yersinia pekkanenii</name>
    <dbReference type="NCBI Taxonomy" id="1288385"/>
    <lineage>
        <taxon>Bacteria</taxon>
        <taxon>Pseudomonadati</taxon>
        <taxon>Pseudomonadota</taxon>
        <taxon>Gammaproteobacteria</taxon>
        <taxon>Enterobacterales</taxon>
        <taxon>Yersiniaceae</taxon>
        <taxon>Yersinia</taxon>
    </lineage>
</organism>
<evidence type="ECO:0000313" key="3">
    <source>
        <dbReference type="Proteomes" id="UP000044625"/>
    </source>
</evidence>
<reference evidence="4" key="1">
    <citation type="submission" date="2015-03" db="EMBL/GenBank/DDBJ databases">
        <authorList>
            <consortium name="Pathogen Informatics"/>
        </authorList>
    </citation>
    <scope>NUCLEOTIDE SEQUENCE [LARGE SCALE GENOMIC DNA]</scope>
    <source>
        <strain evidence="4">A125KOH2</strain>
    </source>
</reference>
<dbReference type="InterPro" id="IPR032675">
    <property type="entry name" value="LRR_dom_sf"/>
</dbReference>
<name>A0A0T9R7G2_9GAMM</name>
<evidence type="ECO:0000313" key="2">
    <source>
        <dbReference type="EMBL" id="CRY68223.1"/>
    </source>
</evidence>
<dbReference type="RefSeq" id="WP_049615003.1">
    <property type="nucleotide sequence ID" value="NZ_CAWMMU010000019.1"/>
</dbReference>
<reference evidence="2 3" key="2">
    <citation type="submission" date="2015-03" db="EMBL/GenBank/DDBJ databases">
        <authorList>
            <consortium name="Pathogen Informatics"/>
            <person name="Murphy D."/>
        </authorList>
    </citation>
    <scope>NUCLEOTIDE SEQUENCE [LARGE SCALE GENOMIC DNA]</scope>
    <source>
        <strain evidence="2">Type strain: CIP110230</strain>
        <strain evidence="3">type strain: CIP110230</strain>
    </source>
</reference>
<dbReference type="InterPro" id="IPR021283">
    <property type="entry name" value="Phage_Wedge1"/>
</dbReference>
<proteinExistence type="predicted"/>
<dbReference type="EMBL" id="CQAZ01000055">
    <property type="protein sequence ID" value="CNI48651.1"/>
    <property type="molecule type" value="Genomic_DNA"/>
</dbReference>
<dbReference type="OrthoDB" id="6497554at2"/>
<dbReference type="AlphaFoldDB" id="A0A0T9R7G2"/>